<feature type="domain" description="Solute-binding protein family 5" evidence="1">
    <location>
        <begin position="84"/>
        <end position="456"/>
    </location>
</feature>
<dbReference type="PANTHER" id="PTHR30290">
    <property type="entry name" value="PERIPLASMIC BINDING COMPONENT OF ABC TRANSPORTER"/>
    <property type="match status" value="1"/>
</dbReference>
<dbReference type="InterPro" id="IPR000914">
    <property type="entry name" value="SBP_5_dom"/>
</dbReference>
<evidence type="ECO:0000259" key="1">
    <source>
        <dbReference type="Pfam" id="PF00496"/>
    </source>
</evidence>
<dbReference type="CDD" id="cd08489">
    <property type="entry name" value="PBP2_NikA"/>
    <property type="match status" value="1"/>
</dbReference>
<reference evidence="2 3" key="1">
    <citation type="submission" date="2021-10" db="EMBL/GenBank/DDBJ databases">
        <title>Collection of gut derived symbiotic bacterial strains cultured from healthy donors.</title>
        <authorList>
            <person name="Lin H."/>
            <person name="Littmann E."/>
            <person name="Claire K."/>
            <person name="Pamer E."/>
        </authorList>
    </citation>
    <scope>NUCLEOTIDE SEQUENCE [LARGE SCALE GENOMIC DNA]</scope>
    <source>
        <strain evidence="2 3">MSK.17.68</strain>
    </source>
</reference>
<name>A0ABS8CUH0_9FIRM</name>
<dbReference type="InterPro" id="IPR011980">
    <property type="entry name" value="CntA-like"/>
</dbReference>
<dbReference type="Gene3D" id="3.40.190.10">
    <property type="entry name" value="Periplasmic binding protein-like II"/>
    <property type="match status" value="1"/>
</dbReference>
<evidence type="ECO:0000313" key="3">
    <source>
        <dbReference type="Proteomes" id="UP001299409"/>
    </source>
</evidence>
<dbReference type="InterPro" id="IPR039424">
    <property type="entry name" value="SBP_5"/>
</dbReference>
<sequence>MIFKRKNSQKRLGKKLLSILLIGSMLLTGCSTSGRGSSSAETSKLVYANFRDLRDLNPHLYNGELFAQNLIFESLVKITEDGDFEPWLAESWKISEDGKEYVFKLREDVTFSDGEKFNAEAAKANFDAILDNADRHTWLESVRLMQEVDNSGGKSVEVAGEYELTLRLSEAYYPFLVELGVTRPFRFISPKCFIDGTTKNGVSDIVGTGSYVLSENHVDEYSIFKVNEDYWGEKPEIKEIEVKVIPDNQTRVMALKNGEVDLIYGTNMIDAETYKEFESLDGFKTSISDPISTRMMIINTTDEILGDVKVRKAIQHATDRKTISESIFSGIESPADTVLAKTVPYADIDLKAYDYNLDTAKKLLDEAGWKEVKGKTYRQKDGKELSIVLNYCSDSVTEKTIAEFYQSELAKVGIKLEISGEEEQAYRDRMKAGDFDITFNISWGSPYDPQSFLAGMRMPVYGDYAAQQGLKEKAQIDKTILKALTSTDEEKRQEYYTYVLTILHEEAVYIPLTYERNRAVYNEKVKNVTFNASQFEVPMEKMKIEE</sequence>
<dbReference type="PROSITE" id="PS51257">
    <property type="entry name" value="PROKAR_LIPOPROTEIN"/>
    <property type="match status" value="1"/>
</dbReference>
<evidence type="ECO:0000313" key="2">
    <source>
        <dbReference type="EMBL" id="MCB5445123.1"/>
    </source>
</evidence>
<proteinExistence type="predicted"/>
<dbReference type="NCBIfam" id="TIGR02294">
    <property type="entry name" value="nickel_nikA"/>
    <property type="match status" value="1"/>
</dbReference>
<dbReference type="InterPro" id="IPR030678">
    <property type="entry name" value="Peptide/Ni-bd"/>
</dbReference>
<dbReference type="Pfam" id="PF00496">
    <property type="entry name" value="SBP_bac_5"/>
    <property type="match status" value="1"/>
</dbReference>
<dbReference type="EMBL" id="JAJBMB010000002">
    <property type="protein sequence ID" value="MCB5445123.1"/>
    <property type="molecule type" value="Genomic_DNA"/>
</dbReference>
<dbReference type="PANTHER" id="PTHR30290:SF37">
    <property type="entry name" value="NICKEL-BINDING PERIPLASMIC PROTEIN"/>
    <property type="match status" value="1"/>
</dbReference>
<comment type="caution">
    <text evidence="2">The sequence shown here is derived from an EMBL/GenBank/DDBJ whole genome shotgun (WGS) entry which is preliminary data.</text>
</comment>
<organism evidence="2 3">
    <name type="scientific">Intestinibacter bartlettii</name>
    <dbReference type="NCBI Taxonomy" id="261299"/>
    <lineage>
        <taxon>Bacteria</taxon>
        <taxon>Bacillati</taxon>
        <taxon>Bacillota</taxon>
        <taxon>Clostridia</taxon>
        <taxon>Peptostreptococcales</taxon>
        <taxon>Peptostreptococcaceae</taxon>
        <taxon>Intestinibacter</taxon>
    </lineage>
</organism>
<protein>
    <submittedName>
        <fullName evidence="2">Nickel ABC transporter substrate-binding protein</fullName>
    </submittedName>
</protein>
<dbReference type="PIRSF" id="PIRSF002741">
    <property type="entry name" value="MppA"/>
    <property type="match status" value="1"/>
</dbReference>
<dbReference type="RefSeq" id="WP_226914170.1">
    <property type="nucleotide sequence ID" value="NZ_BAABXU010000001.1"/>
</dbReference>
<dbReference type="SUPFAM" id="SSF53850">
    <property type="entry name" value="Periplasmic binding protein-like II"/>
    <property type="match status" value="1"/>
</dbReference>
<dbReference type="Gene3D" id="3.10.105.10">
    <property type="entry name" value="Dipeptide-binding Protein, Domain 3"/>
    <property type="match status" value="1"/>
</dbReference>
<gene>
    <name evidence="2" type="primary">nikA</name>
    <name evidence="2" type="ORF">LIP50_02790</name>
</gene>
<dbReference type="Proteomes" id="UP001299409">
    <property type="component" value="Unassembled WGS sequence"/>
</dbReference>
<keyword evidence="3" id="KW-1185">Reference proteome</keyword>
<accession>A0ABS8CUH0</accession>